<comment type="caution">
    <text evidence="2">The sequence shown here is derived from an EMBL/GenBank/DDBJ whole genome shotgun (WGS) entry which is preliminary data.</text>
</comment>
<reference evidence="2" key="1">
    <citation type="journal article" date="2020" name="J Insects Food Feed">
        <title>The yellow mealworm (Tenebrio molitor) genome: a resource for the emerging insects as food and feed industry.</title>
        <authorList>
            <person name="Eriksson T."/>
            <person name="Andere A."/>
            <person name="Kelstrup H."/>
            <person name="Emery V."/>
            <person name="Picard C."/>
        </authorList>
    </citation>
    <scope>NUCLEOTIDE SEQUENCE</scope>
    <source>
        <strain evidence="2">Stoneville</strain>
        <tissue evidence="2">Whole head</tissue>
    </source>
</reference>
<reference evidence="2" key="2">
    <citation type="submission" date="2021-08" db="EMBL/GenBank/DDBJ databases">
        <authorList>
            <person name="Eriksson T."/>
        </authorList>
    </citation>
    <scope>NUCLEOTIDE SEQUENCE</scope>
    <source>
        <strain evidence="2">Stoneville</strain>
        <tissue evidence="2">Whole head</tissue>
    </source>
</reference>
<accession>A0A8J6HDV8</accession>
<evidence type="ECO:0000313" key="2">
    <source>
        <dbReference type="EMBL" id="KAH0812653.1"/>
    </source>
</evidence>
<keyword evidence="3" id="KW-1185">Reference proteome</keyword>
<organism evidence="2 3">
    <name type="scientific">Tenebrio molitor</name>
    <name type="common">Yellow mealworm beetle</name>
    <dbReference type="NCBI Taxonomy" id="7067"/>
    <lineage>
        <taxon>Eukaryota</taxon>
        <taxon>Metazoa</taxon>
        <taxon>Ecdysozoa</taxon>
        <taxon>Arthropoda</taxon>
        <taxon>Hexapoda</taxon>
        <taxon>Insecta</taxon>
        <taxon>Pterygota</taxon>
        <taxon>Neoptera</taxon>
        <taxon>Endopterygota</taxon>
        <taxon>Coleoptera</taxon>
        <taxon>Polyphaga</taxon>
        <taxon>Cucujiformia</taxon>
        <taxon>Tenebrionidae</taxon>
        <taxon>Tenebrio</taxon>
    </lineage>
</organism>
<evidence type="ECO:0000256" key="1">
    <source>
        <dbReference type="SAM" id="MobiDB-lite"/>
    </source>
</evidence>
<evidence type="ECO:0000313" key="3">
    <source>
        <dbReference type="Proteomes" id="UP000719412"/>
    </source>
</evidence>
<proteinExistence type="predicted"/>
<dbReference type="EMBL" id="JABDTM020025883">
    <property type="protein sequence ID" value="KAH0812653.1"/>
    <property type="molecule type" value="Genomic_DNA"/>
</dbReference>
<feature type="region of interest" description="Disordered" evidence="1">
    <location>
        <begin position="453"/>
        <end position="472"/>
    </location>
</feature>
<feature type="region of interest" description="Disordered" evidence="1">
    <location>
        <begin position="425"/>
        <end position="447"/>
    </location>
</feature>
<protein>
    <submittedName>
        <fullName evidence="2">Uncharacterized protein</fullName>
    </submittedName>
</protein>
<name>A0A8J6HDV8_TENMO</name>
<feature type="region of interest" description="Disordered" evidence="1">
    <location>
        <begin position="703"/>
        <end position="726"/>
    </location>
</feature>
<gene>
    <name evidence="2" type="ORF">GEV33_010139</name>
</gene>
<dbReference type="Proteomes" id="UP000719412">
    <property type="component" value="Unassembled WGS sequence"/>
</dbReference>
<sequence>MLIAKRVMTPFLHPSFLTNPGSIGPLRRRRFGDPPWSIKRVRNVAAPPEPVARSLCKQGQVRGPGAALLRREKPEKLFCLRDYPSIAPSQFFSRFILARQLNRCPTRIRNKESLSHLLKCRAAAVSDWMNYKQKCVRVRSRLGESIKNGRKYCGASTLIELKHLSIVTQAEILTSKLEKTHCECTAEYDEIFKVRKASPEQKPERLLFEGLFDSEAPPTAKINCDCTSKSEPDDDFSMSRDDFSVSRDDFSVSEPDYDLSVTILACRMKLIRCRFAAPKEIFISKSEPDYDLSVTILTCRVTILGCRMKLIRCPFAAPKEVFASRSEPAYYLSVTILASCRMTQCTARFDLLQFRECPLDWKTLRLQKHVLTRLWRVAFVAKNEAPRRIHASLRVRPFYFSTVKHIDSGTSVAKTPVKEGGIAGAAPCAITAPPPPSEGPSSNKDTRDLKRARLKTSTRPPAGPKQMGFGAGGHSCPRPLVAICCGASSRQKRKISIDLSGRSRKSPPPPPTDGLFIRGSLSCHDRFLENFIVSDQALYRRSRAISAATGAAPAPGEKQTSKELTQMKCKGEYKWRERSENEVHKQQDDIWVERSAGLHQEYTGDGRKSGDGETTPLMRASPPVRIGLISRGRTRISSCNKFVGGTDGSRVGKSLRFFRWIFLSSPFNFATLKSASRRRRSPLFQPQNKSPFQTNELLSQLQESKHRWNGSQDDNRPSGSIKRHDDGNCRAMVRTRIFLARCHHNNIRGHRDFFPKMLSSLKDNYCTKTTLKYLLRFVLDKPPIMTTFTWVVLVAVLLLHLPQSRGCCTNQVSTCCSSCTQNCATQECASSCQNNCCSTSAGCCQNQVSSCCSTCTRKCATSDCFNSCQSDCCSTGGNCCGTSRKDCCDNGKEKEIVVVTGTPPRIINGADGGGTGSIAADITSTNLVNNNNVINMSIKVDSNVVNNISNDCGGGGGGSTKCEEKIVKVPVKVPVMGGPPVTPIRPEISTVMPPVMPSVMPPVMPRVLSPQCCVIIVPCVTPNCNPYHHTCNGCEGNYGYLPINPCQGGCYKRATWERNRCSMGHCVSRQVDCSYCSDDFYHSYQGYSSCHGCFSGCCSSCQDLCISHSCVNTCQRYCCTLKKDCCTSCPKCPSCPGKKTTPIDVVTDSPAPPAVHPSLTANVNSVNTINNKNSIKVEVNVDTLIVNNINNEEGSSESAVPVRPDFHQNVKKASRFSKDPSASPSGTPRSHFPVGFLRGIRYPKVSVLVGSSQWPLVAAGLAHVLFCMSRGALCKCIDSRRPSDLRVLLTNPITTVGRMQSIDELMNYGPSRPCTRSAPFFRGRRRKRRSLAGPFRAGRIPEHSSLQGMLKNMHPVKKKITVLLRSWTAAPCKSPRHVRSIIVSSIDHSLIYPSGSGPTLNLNRPI</sequence>